<dbReference type="InterPro" id="IPR002078">
    <property type="entry name" value="Sigma_54_int"/>
</dbReference>
<keyword evidence="1" id="KW-0547">Nucleotide-binding</keyword>
<comment type="caution">
    <text evidence="5">The sequence shown here is derived from an EMBL/GenBank/DDBJ whole genome shotgun (WGS) entry which is preliminary data.</text>
</comment>
<dbReference type="RefSeq" id="WP_221858251.1">
    <property type="nucleotide sequence ID" value="NZ_JAIKTU010000001.1"/>
</dbReference>
<evidence type="ECO:0000256" key="2">
    <source>
        <dbReference type="ARBA" id="ARBA00022840"/>
    </source>
</evidence>
<keyword evidence="3" id="KW-0238">DNA-binding</keyword>
<evidence type="ECO:0000313" key="5">
    <source>
        <dbReference type="EMBL" id="MBY0753903.1"/>
    </source>
</evidence>
<evidence type="ECO:0000256" key="1">
    <source>
        <dbReference type="ARBA" id="ARBA00022741"/>
    </source>
</evidence>
<feature type="domain" description="Sigma-54 factor interaction" evidence="4">
    <location>
        <begin position="78"/>
        <end position="311"/>
    </location>
</feature>
<dbReference type="Pfam" id="PF00158">
    <property type="entry name" value="Sigma54_activat"/>
    <property type="match status" value="1"/>
</dbReference>
<gene>
    <name evidence="5" type="ORF">K5V21_00400</name>
</gene>
<accession>A0ABS7KTI6</accession>
<dbReference type="InterPro" id="IPR025943">
    <property type="entry name" value="Sigma_54_int_dom_ATP-bd_2"/>
</dbReference>
<proteinExistence type="predicted"/>
<name>A0ABS7KTI6_CLOSR</name>
<dbReference type="InterPro" id="IPR003593">
    <property type="entry name" value="AAA+_ATPase"/>
</dbReference>
<reference evidence="5 6" key="1">
    <citation type="journal article" date="2021" name="Cell Host Microbe">
        <title>in vivo commensal control of Clostridioides difficile virulence.</title>
        <authorList>
            <person name="Girinathan B.P."/>
            <person name="Dibenedetto N."/>
            <person name="Worley J.N."/>
            <person name="Peltier J."/>
            <person name="Arrieta-Ortiz M.L."/>
            <person name="Rupa Christinal Immanuel S."/>
            <person name="Lavin R."/>
            <person name="Delaney M.L."/>
            <person name="Cummins C."/>
            <person name="Hoffmann M."/>
            <person name="Luo Y."/>
            <person name="Gonzalez-Escalona N."/>
            <person name="Allard M."/>
            <person name="Onderdonk A.B."/>
            <person name="Gerber G.K."/>
            <person name="Sonenshein A.L."/>
            <person name="Baliga N."/>
            <person name="Dupuy B."/>
            <person name="Bry L."/>
        </authorList>
    </citation>
    <scope>NUCLEOTIDE SEQUENCE [LARGE SCALE GENOMIC DNA]</scope>
    <source>
        <strain evidence="5 6">DSM 599</strain>
    </source>
</reference>
<evidence type="ECO:0000256" key="3">
    <source>
        <dbReference type="ARBA" id="ARBA00023125"/>
    </source>
</evidence>
<dbReference type="CDD" id="cd00009">
    <property type="entry name" value="AAA"/>
    <property type="match status" value="1"/>
</dbReference>
<dbReference type="PANTHER" id="PTHR32071:SF38">
    <property type="entry name" value="PSP OPERON TRANSCRIPTIONAL ACTIVATOR"/>
    <property type="match status" value="1"/>
</dbReference>
<dbReference type="InterPro" id="IPR027417">
    <property type="entry name" value="P-loop_NTPase"/>
</dbReference>
<dbReference type="SUPFAM" id="SSF46785">
    <property type="entry name" value="Winged helix' DNA-binding domain"/>
    <property type="match status" value="1"/>
</dbReference>
<dbReference type="Proteomes" id="UP001299068">
    <property type="component" value="Unassembled WGS sequence"/>
</dbReference>
<dbReference type="EMBL" id="JAIKTU010000001">
    <property type="protein sequence ID" value="MBY0753903.1"/>
    <property type="molecule type" value="Genomic_DNA"/>
</dbReference>
<dbReference type="PROSITE" id="PS00676">
    <property type="entry name" value="SIGMA54_INTERACT_2"/>
    <property type="match status" value="1"/>
</dbReference>
<dbReference type="Gene3D" id="3.40.50.300">
    <property type="entry name" value="P-loop containing nucleotide triphosphate hydrolases"/>
    <property type="match status" value="1"/>
</dbReference>
<dbReference type="PANTHER" id="PTHR32071">
    <property type="entry name" value="TRANSCRIPTIONAL REGULATORY PROTEIN"/>
    <property type="match status" value="1"/>
</dbReference>
<sequence length="536" mass="61945">MKRVDLVYKTIEKLDKGNGVTTQDICDALNIERSNISKNLNRLVKEERLFKNSTRPVKYYLKNPNNIDFNLRSSLDKLSYLYPSLTEATKLAKTAILYPPNGMNSLIIGETGSGKSMLAKLMHDYAVSFFKDKDIPFIHFNCSDYSNNVQLLSSHLFGVKKGTFTGATEDRAGLIEKANGGILFLDEIHNLPGEGQEMLFLFMDTGYFRRFGEVSKKIKSSVRIICATNEDISQTLLSTFLRRISIKIKMPNLHERSLEERLTLIETFLKEESHNLNSPVYISYNALLCFLSYDCAYNVGQLKNDIKLAVANAYTDYFINNKKHIKINSPDLPKEIKHKLSNPLIEERTVLDTLDSINRYFIYDDNTKITSHSFQNQKHAIFTAYKNLINKSEILASSKNSIASDYNTILEEYLDCIEKHSDNYRYNFSYATFDETNDKLYEFDNNIKNFFKVKLYETLFNIHIDLIYDRLSLITLDTVTLHNRLKAQFPKEYKLAISYTNIIEDNLNLYFPASEFILIMLISIYVSNRQATKTED</sequence>
<evidence type="ECO:0000313" key="6">
    <source>
        <dbReference type="Proteomes" id="UP001299068"/>
    </source>
</evidence>
<dbReference type="PROSITE" id="PS50045">
    <property type="entry name" value="SIGMA54_INTERACT_4"/>
    <property type="match status" value="1"/>
</dbReference>
<keyword evidence="6" id="KW-1185">Reference proteome</keyword>
<keyword evidence="2" id="KW-0067">ATP-binding</keyword>
<protein>
    <submittedName>
        <fullName evidence="5">Sigma 54-interacting transcriptional regulator</fullName>
    </submittedName>
</protein>
<dbReference type="SMART" id="SM00382">
    <property type="entry name" value="AAA"/>
    <property type="match status" value="1"/>
</dbReference>
<organism evidence="5 6">
    <name type="scientific">Clostridium sardiniense</name>
    <name type="common">Clostridium absonum</name>
    <dbReference type="NCBI Taxonomy" id="29369"/>
    <lineage>
        <taxon>Bacteria</taxon>
        <taxon>Bacillati</taxon>
        <taxon>Bacillota</taxon>
        <taxon>Clostridia</taxon>
        <taxon>Eubacteriales</taxon>
        <taxon>Clostridiaceae</taxon>
        <taxon>Clostridium</taxon>
    </lineage>
</organism>
<evidence type="ECO:0000259" key="4">
    <source>
        <dbReference type="PROSITE" id="PS50045"/>
    </source>
</evidence>
<dbReference type="InterPro" id="IPR036390">
    <property type="entry name" value="WH_DNA-bd_sf"/>
</dbReference>
<dbReference type="SUPFAM" id="SSF52540">
    <property type="entry name" value="P-loop containing nucleoside triphosphate hydrolases"/>
    <property type="match status" value="1"/>
</dbReference>